<dbReference type="InterPro" id="IPR000182">
    <property type="entry name" value="GNAT_dom"/>
</dbReference>
<accession>A0A644X539</accession>
<keyword evidence="2" id="KW-0012">Acyltransferase</keyword>
<dbReference type="InterPro" id="IPR016181">
    <property type="entry name" value="Acyl_CoA_acyltransferase"/>
</dbReference>
<gene>
    <name evidence="4" type="ORF">SDC9_57621</name>
</gene>
<dbReference type="EMBL" id="VSSQ01001809">
    <property type="protein sequence ID" value="MPM11280.1"/>
    <property type="molecule type" value="Genomic_DNA"/>
</dbReference>
<comment type="caution">
    <text evidence="4">The sequence shown here is derived from an EMBL/GenBank/DDBJ whole genome shotgun (WGS) entry which is preliminary data.</text>
</comment>
<evidence type="ECO:0000256" key="2">
    <source>
        <dbReference type="ARBA" id="ARBA00023315"/>
    </source>
</evidence>
<protein>
    <recommendedName>
        <fullName evidence="3">N-acetyltransferase domain-containing protein</fullName>
    </recommendedName>
</protein>
<organism evidence="4">
    <name type="scientific">bioreactor metagenome</name>
    <dbReference type="NCBI Taxonomy" id="1076179"/>
    <lineage>
        <taxon>unclassified sequences</taxon>
        <taxon>metagenomes</taxon>
        <taxon>ecological metagenomes</taxon>
    </lineage>
</organism>
<evidence type="ECO:0000313" key="4">
    <source>
        <dbReference type="EMBL" id="MPM11280.1"/>
    </source>
</evidence>
<dbReference type="PANTHER" id="PTHR10908:SF0">
    <property type="entry name" value="SEROTONIN N-ACETYLTRANSFERASE"/>
    <property type="match status" value="1"/>
</dbReference>
<dbReference type="PANTHER" id="PTHR10908">
    <property type="entry name" value="SEROTONIN N-ACETYLTRANSFERASE"/>
    <property type="match status" value="1"/>
</dbReference>
<sequence length="163" mass="18485">MEIIVRPASLNDLERIADIESTCFPEKEAADYKSLIERIMAFKRSFLVAEQENKIIGFINGSVAKQKKLTDELYRSIELHDDAAPYQMIFGLAVDPSVQHQGIAALLMKKFIEQAQESHKAIITLTCKKKLIPFYEQFGYLDEGKSVSSHGGACWYDMTLYLS</sequence>
<dbReference type="AlphaFoldDB" id="A0A644X539"/>
<dbReference type="InterPro" id="IPR051635">
    <property type="entry name" value="SNAT-like"/>
</dbReference>
<evidence type="ECO:0000256" key="1">
    <source>
        <dbReference type="ARBA" id="ARBA00022679"/>
    </source>
</evidence>
<keyword evidence="1" id="KW-0808">Transferase</keyword>
<dbReference type="PROSITE" id="PS51186">
    <property type="entry name" value="GNAT"/>
    <property type="match status" value="1"/>
</dbReference>
<dbReference type="CDD" id="cd04301">
    <property type="entry name" value="NAT_SF"/>
    <property type="match status" value="1"/>
</dbReference>
<dbReference type="SUPFAM" id="SSF55729">
    <property type="entry name" value="Acyl-CoA N-acyltransferases (Nat)"/>
    <property type="match status" value="1"/>
</dbReference>
<dbReference type="Gene3D" id="3.40.630.30">
    <property type="match status" value="1"/>
</dbReference>
<reference evidence="4" key="1">
    <citation type="submission" date="2019-08" db="EMBL/GenBank/DDBJ databases">
        <authorList>
            <person name="Kucharzyk K."/>
            <person name="Murdoch R.W."/>
            <person name="Higgins S."/>
            <person name="Loffler F."/>
        </authorList>
    </citation>
    <scope>NUCLEOTIDE SEQUENCE</scope>
</reference>
<feature type="domain" description="N-acetyltransferase" evidence="3">
    <location>
        <begin position="3"/>
        <end position="161"/>
    </location>
</feature>
<evidence type="ECO:0000259" key="3">
    <source>
        <dbReference type="PROSITE" id="PS51186"/>
    </source>
</evidence>
<proteinExistence type="predicted"/>
<dbReference type="Pfam" id="PF00583">
    <property type="entry name" value="Acetyltransf_1"/>
    <property type="match status" value="1"/>
</dbReference>
<dbReference type="GO" id="GO:0008080">
    <property type="term" value="F:N-acetyltransferase activity"/>
    <property type="evidence" value="ECO:0007669"/>
    <property type="project" value="UniProtKB-ARBA"/>
</dbReference>
<name>A0A644X539_9ZZZZ</name>